<dbReference type="PANTHER" id="PTHR22901:SF0">
    <property type="entry name" value="SIALATE O-ACETYLESTERASE"/>
    <property type="match status" value="1"/>
</dbReference>
<reference evidence="4 5" key="1">
    <citation type="submission" date="2019-07" db="EMBL/GenBank/DDBJ databases">
        <title>Whole genome shotgun sequence of Chitinophaga cymbidii NBRC 109752.</title>
        <authorList>
            <person name="Hosoyama A."/>
            <person name="Uohara A."/>
            <person name="Ohji S."/>
            <person name="Ichikawa N."/>
        </authorList>
    </citation>
    <scope>NUCLEOTIDE SEQUENCE [LARGE SCALE GENOMIC DNA]</scope>
    <source>
        <strain evidence="4 5">NBRC 109752</strain>
    </source>
</reference>
<keyword evidence="2" id="KW-0732">Signal</keyword>
<evidence type="ECO:0000313" key="5">
    <source>
        <dbReference type="Proteomes" id="UP000321436"/>
    </source>
</evidence>
<gene>
    <name evidence="4" type="ORF">CCY01nite_08540</name>
</gene>
<dbReference type="Pfam" id="PF03629">
    <property type="entry name" value="SASA"/>
    <property type="match status" value="1"/>
</dbReference>
<organism evidence="4 5">
    <name type="scientific">Chitinophaga cymbidii</name>
    <dbReference type="NCBI Taxonomy" id="1096750"/>
    <lineage>
        <taxon>Bacteria</taxon>
        <taxon>Pseudomonadati</taxon>
        <taxon>Bacteroidota</taxon>
        <taxon>Chitinophagia</taxon>
        <taxon>Chitinophagales</taxon>
        <taxon>Chitinophagaceae</taxon>
        <taxon>Chitinophaga</taxon>
    </lineage>
</organism>
<dbReference type="InterPro" id="IPR013783">
    <property type="entry name" value="Ig-like_fold"/>
</dbReference>
<dbReference type="GO" id="GO:0001681">
    <property type="term" value="F:sialate O-acetylesterase activity"/>
    <property type="evidence" value="ECO:0007669"/>
    <property type="project" value="InterPro"/>
</dbReference>
<feature type="domain" description="Sialate O-acetylesterase" evidence="3">
    <location>
        <begin position="106"/>
        <end position="329"/>
    </location>
</feature>
<dbReference type="RefSeq" id="WP_146858136.1">
    <property type="nucleotide sequence ID" value="NZ_BKAU01000001.1"/>
</dbReference>
<evidence type="ECO:0000256" key="1">
    <source>
        <dbReference type="ARBA" id="ARBA00022801"/>
    </source>
</evidence>
<comment type="caution">
    <text evidence="4">The sequence shown here is derived from an EMBL/GenBank/DDBJ whole genome shotgun (WGS) entry which is preliminary data.</text>
</comment>
<dbReference type="InterPro" id="IPR036514">
    <property type="entry name" value="SGNH_hydro_sf"/>
</dbReference>
<dbReference type="Gene3D" id="2.60.40.10">
    <property type="entry name" value="Immunoglobulins"/>
    <property type="match status" value="1"/>
</dbReference>
<dbReference type="Gene3D" id="3.40.50.1110">
    <property type="entry name" value="SGNH hydrolase"/>
    <property type="match status" value="1"/>
</dbReference>
<protein>
    <submittedName>
        <fullName evidence="4">9-O-acetylesterase</fullName>
    </submittedName>
</protein>
<evidence type="ECO:0000259" key="3">
    <source>
        <dbReference type="Pfam" id="PF03629"/>
    </source>
</evidence>
<accession>A0A512RG15</accession>
<dbReference type="OrthoDB" id="9816001at2"/>
<feature type="signal peptide" evidence="2">
    <location>
        <begin position="1"/>
        <end position="18"/>
    </location>
</feature>
<keyword evidence="1" id="KW-0378">Hydrolase</keyword>
<dbReference type="GO" id="GO:0005975">
    <property type="term" value="P:carbohydrate metabolic process"/>
    <property type="evidence" value="ECO:0007669"/>
    <property type="project" value="TreeGrafter"/>
</dbReference>
<dbReference type="PANTHER" id="PTHR22901">
    <property type="entry name" value="SIALATE O-ACETYLESTERASE"/>
    <property type="match status" value="1"/>
</dbReference>
<name>A0A512RG15_9BACT</name>
<feature type="chain" id="PRO_5021994947" evidence="2">
    <location>
        <begin position="19"/>
        <end position="468"/>
    </location>
</feature>
<dbReference type="InterPro" id="IPR005181">
    <property type="entry name" value="SASA"/>
</dbReference>
<proteinExistence type="predicted"/>
<dbReference type="EMBL" id="BKAU01000001">
    <property type="protein sequence ID" value="GEP94594.1"/>
    <property type="molecule type" value="Genomic_DNA"/>
</dbReference>
<sequence>MQYRPLAILAGLFFGTNAAGQVALPSLFADNMILQQRSSPAIWGKAAAGATVKVVPSWNKKTYTAVAAKDSTWKLFMDTPAAGGPYTIAISSGKQQRVLKNILLGEVWLCSGQSNMEMPVRGATNQPVLHANDILMDGDDPEIRLFKVERTASSTSQYDCNGTWHESSGQVLRYFSAAGYLYARLLHNKLKVPVGMIAAYWGGTKIQPWMPHESLEAFGIPVPDTASGPNGPRRSAAWLYQGMIAPLAGFGIRGFLWYQGEANINEPALYRELLPAMVKGWRQQWKDSSLAFYYVQLAPYAYNGEDSLSSAYLREAQLQSLRSITNSGMAVTLDVGERTCIHPADKYTVAKRLAWLALNKTYGFKGVSCDGPVYASHTVKDGKMLLLFKNAENGITSYYKPVTSFEIAGADKKFYPAQALITKEKGITVWSDKVKEPVAVRYGFRNWVQGELYSNEGLPLSSFRTDNW</sequence>
<keyword evidence="5" id="KW-1185">Reference proteome</keyword>
<dbReference type="Proteomes" id="UP000321436">
    <property type="component" value="Unassembled WGS sequence"/>
</dbReference>
<dbReference type="AlphaFoldDB" id="A0A512RG15"/>
<evidence type="ECO:0000256" key="2">
    <source>
        <dbReference type="SAM" id="SignalP"/>
    </source>
</evidence>
<evidence type="ECO:0000313" key="4">
    <source>
        <dbReference type="EMBL" id="GEP94594.1"/>
    </source>
</evidence>
<dbReference type="InterPro" id="IPR039329">
    <property type="entry name" value="SIAE"/>
</dbReference>
<dbReference type="SUPFAM" id="SSF52266">
    <property type="entry name" value="SGNH hydrolase"/>
    <property type="match status" value="1"/>
</dbReference>